<evidence type="ECO:0000256" key="2">
    <source>
        <dbReference type="SAM" id="SignalP"/>
    </source>
</evidence>
<organism evidence="3 4">
    <name type="scientific">Candidatus Enterococcus moelleringii</name>
    <dbReference type="NCBI Taxonomy" id="2815325"/>
    <lineage>
        <taxon>Bacteria</taxon>
        <taxon>Bacillati</taxon>
        <taxon>Bacillota</taxon>
        <taxon>Bacilli</taxon>
        <taxon>Lactobacillales</taxon>
        <taxon>Enterococcaceae</taxon>
        <taxon>Enterococcus</taxon>
    </lineage>
</organism>
<protein>
    <submittedName>
        <fullName evidence="3">Uncharacterized protein</fullName>
    </submittedName>
</protein>
<dbReference type="Proteomes" id="UP000664601">
    <property type="component" value="Unassembled WGS sequence"/>
</dbReference>
<keyword evidence="2" id="KW-0732">Signal</keyword>
<evidence type="ECO:0000313" key="4">
    <source>
        <dbReference type="Proteomes" id="UP000664601"/>
    </source>
</evidence>
<gene>
    <name evidence="3" type="ORF">JZO70_20615</name>
</gene>
<dbReference type="RefSeq" id="WP_207675581.1">
    <property type="nucleotide sequence ID" value="NZ_JAFREM010000038.1"/>
</dbReference>
<reference evidence="3 4" key="1">
    <citation type="submission" date="2021-03" db="EMBL/GenBank/DDBJ databases">
        <title>Enterococcal diversity collection.</title>
        <authorList>
            <person name="Gilmore M.S."/>
            <person name="Schwartzman J."/>
            <person name="Van Tyne D."/>
            <person name="Martin M."/>
            <person name="Earl A.M."/>
            <person name="Manson A.L."/>
            <person name="Straub T."/>
            <person name="Salamzade R."/>
            <person name="Saavedra J."/>
            <person name="Lebreton F."/>
            <person name="Prichula J."/>
            <person name="Schaufler K."/>
            <person name="Gaca A."/>
            <person name="Sgardioli B."/>
            <person name="Wagenaar J."/>
            <person name="Strong T."/>
        </authorList>
    </citation>
    <scope>NUCLEOTIDE SEQUENCE [LARGE SCALE GENOMIC DNA]</scope>
    <source>
        <strain evidence="3 4">669A</strain>
    </source>
</reference>
<feature type="signal peptide" evidence="2">
    <location>
        <begin position="1"/>
        <end position="21"/>
    </location>
</feature>
<feature type="region of interest" description="Disordered" evidence="1">
    <location>
        <begin position="23"/>
        <end position="52"/>
    </location>
</feature>
<sequence>MRKINLCLLFVGLLVIGSGCGGNREGTDATSSEETTAVSSKTEKSKETAESSSLETIAVKQDVAATAKFESKATLFGEGQTGIHYVDFSLGITNPTDKEMTVDLSQLRLSFSAIIENTGPIEEIVCSDGETITVQPQETKWIEPAFEKIGNQVLGNYELTLAYEGTPVMEQAAFDAAVKTALAAGEMQLPDYATQPLVLENTTWINTEMGGHRWGIKWDDKGEIHLLPINGDWEALKADPVYQDVQIEKVNNQTVVVNYFQKDTVIHKGMMYPFLMRLPGGLGGGGICNRGDVEHKTTFVFSPDHSSVTSSEQRRYMVKSFTEGAPEEGDQLNVWSDWQEIPNVIFTFQRE</sequence>
<comment type="caution">
    <text evidence="3">The sequence shown here is derived from an EMBL/GenBank/DDBJ whole genome shotgun (WGS) entry which is preliminary data.</text>
</comment>
<keyword evidence="4" id="KW-1185">Reference proteome</keyword>
<proteinExistence type="predicted"/>
<accession>A0ABS3LG49</accession>
<feature type="chain" id="PRO_5047093704" evidence="2">
    <location>
        <begin position="22"/>
        <end position="351"/>
    </location>
</feature>
<evidence type="ECO:0000313" key="3">
    <source>
        <dbReference type="EMBL" id="MBO1308590.1"/>
    </source>
</evidence>
<dbReference type="EMBL" id="JAFREM010000038">
    <property type="protein sequence ID" value="MBO1308590.1"/>
    <property type="molecule type" value="Genomic_DNA"/>
</dbReference>
<dbReference type="PROSITE" id="PS51257">
    <property type="entry name" value="PROKAR_LIPOPROTEIN"/>
    <property type="match status" value="1"/>
</dbReference>
<feature type="compositionally biased region" description="Low complexity" evidence="1">
    <location>
        <begin position="29"/>
        <end position="40"/>
    </location>
</feature>
<evidence type="ECO:0000256" key="1">
    <source>
        <dbReference type="SAM" id="MobiDB-lite"/>
    </source>
</evidence>
<name>A0ABS3LG49_9ENTE</name>